<evidence type="ECO:0000256" key="4">
    <source>
        <dbReference type="ARBA" id="ARBA00022989"/>
    </source>
</evidence>
<feature type="domain" description="DUF3817" evidence="7">
    <location>
        <begin position="10"/>
        <end position="97"/>
    </location>
</feature>
<evidence type="ECO:0000256" key="3">
    <source>
        <dbReference type="ARBA" id="ARBA00022692"/>
    </source>
</evidence>
<dbReference type="Pfam" id="PF12823">
    <property type="entry name" value="DUF3817"/>
    <property type="match status" value="1"/>
</dbReference>
<evidence type="ECO:0000256" key="2">
    <source>
        <dbReference type="ARBA" id="ARBA00022475"/>
    </source>
</evidence>
<dbReference type="Proteomes" id="UP001304671">
    <property type="component" value="Unassembled WGS sequence"/>
</dbReference>
<dbReference type="PANTHER" id="PTHR40077:SF1">
    <property type="entry name" value="MEMBRANE PROTEIN"/>
    <property type="match status" value="1"/>
</dbReference>
<gene>
    <name evidence="8" type="ORF">VB264_08805</name>
</gene>
<evidence type="ECO:0000259" key="7">
    <source>
        <dbReference type="Pfam" id="PF12823"/>
    </source>
</evidence>
<evidence type="ECO:0000256" key="5">
    <source>
        <dbReference type="ARBA" id="ARBA00023136"/>
    </source>
</evidence>
<comment type="subcellular location">
    <subcellularLocation>
        <location evidence="1">Cell membrane</location>
        <topology evidence="1">Multi-pass membrane protein</topology>
    </subcellularLocation>
</comment>
<evidence type="ECO:0000256" key="1">
    <source>
        <dbReference type="ARBA" id="ARBA00004651"/>
    </source>
</evidence>
<evidence type="ECO:0000256" key="6">
    <source>
        <dbReference type="SAM" id="Phobius"/>
    </source>
</evidence>
<organism evidence="8 9">
    <name type="scientific">Arcicella aquatica</name>
    <dbReference type="NCBI Taxonomy" id="217141"/>
    <lineage>
        <taxon>Bacteria</taxon>
        <taxon>Pseudomonadati</taxon>
        <taxon>Bacteroidota</taxon>
        <taxon>Cytophagia</taxon>
        <taxon>Cytophagales</taxon>
        <taxon>Flectobacillaceae</taxon>
        <taxon>Arcicella</taxon>
    </lineage>
</organism>
<name>A0ABU5QMF4_9BACT</name>
<comment type="caution">
    <text evidence="8">The sequence shown here is derived from an EMBL/GenBank/DDBJ whole genome shotgun (WGS) entry which is preliminary data.</text>
</comment>
<sequence length="106" mass="11894">MKTLLSTNIGRLRIIAFLEGVSFLLLLFIATPMKYYFDSPAGTKILGPIHGALFILFILNALSVGVEENWKFSTTTWKVLVASILPFGTFYIDHKILKDIQESKEG</sequence>
<keyword evidence="3 6" id="KW-0812">Transmembrane</keyword>
<keyword evidence="5 6" id="KW-0472">Membrane</keyword>
<evidence type="ECO:0000313" key="9">
    <source>
        <dbReference type="Proteomes" id="UP001304671"/>
    </source>
</evidence>
<reference evidence="8 9" key="1">
    <citation type="submission" date="2023-12" db="EMBL/GenBank/DDBJ databases">
        <title>Novel species of the genus Arcicella isolated from rivers.</title>
        <authorList>
            <person name="Lu H."/>
        </authorList>
    </citation>
    <scope>NUCLEOTIDE SEQUENCE [LARGE SCALE GENOMIC DNA]</scope>
    <source>
        <strain evidence="8 9">LMG 21963</strain>
    </source>
</reference>
<keyword evidence="4 6" id="KW-1133">Transmembrane helix</keyword>
<proteinExistence type="predicted"/>
<keyword evidence="9" id="KW-1185">Reference proteome</keyword>
<evidence type="ECO:0000313" key="8">
    <source>
        <dbReference type="EMBL" id="MEA5257884.1"/>
    </source>
</evidence>
<feature type="transmembrane region" description="Helical" evidence="6">
    <location>
        <begin position="12"/>
        <end position="33"/>
    </location>
</feature>
<protein>
    <submittedName>
        <fullName evidence="8">DUF3817 domain-containing protein</fullName>
    </submittedName>
</protein>
<dbReference type="EMBL" id="JAYFUL010000010">
    <property type="protein sequence ID" value="MEA5257884.1"/>
    <property type="molecule type" value="Genomic_DNA"/>
</dbReference>
<dbReference type="RefSeq" id="WP_323248570.1">
    <property type="nucleotide sequence ID" value="NZ_JAYFUL010000010.1"/>
</dbReference>
<accession>A0ABU5QMF4</accession>
<dbReference type="PANTHER" id="PTHR40077">
    <property type="entry name" value="MEMBRANE PROTEIN-RELATED"/>
    <property type="match status" value="1"/>
</dbReference>
<feature type="transmembrane region" description="Helical" evidence="6">
    <location>
        <begin position="45"/>
        <end position="66"/>
    </location>
</feature>
<keyword evidence="2" id="KW-1003">Cell membrane</keyword>
<dbReference type="NCBIfam" id="TIGR03954">
    <property type="entry name" value="integ_memb_HG"/>
    <property type="match status" value="1"/>
</dbReference>
<dbReference type="InterPro" id="IPR023845">
    <property type="entry name" value="DUF3817_TM"/>
</dbReference>